<protein>
    <recommendedName>
        <fullName evidence="4">Blue (type 1) copper domain-containing protein</fullName>
    </recommendedName>
</protein>
<keyword evidence="2" id="KW-0186">Copper</keyword>
<name>A0A4Y9ZAE0_9AGAM</name>
<accession>A0A4Y9ZAE0</accession>
<dbReference type="Gene3D" id="2.60.40.420">
    <property type="entry name" value="Cupredoxins - blue copper proteins"/>
    <property type="match status" value="1"/>
</dbReference>
<dbReference type="PANTHER" id="PTHR34883">
    <property type="entry name" value="SERINE-RICH PROTEIN, PUTATIVE-RELATED-RELATED"/>
    <property type="match status" value="1"/>
</dbReference>
<keyword evidence="6" id="KW-1185">Reference proteome</keyword>
<dbReference type="EMBL" id="SEOQ01000052">
    <property type="protein sequence ID" value="TFY71424.1"/>
    <property type="molecule type" value="Genomic_DNA"/>
</dbReference>
<evidence type="ECO:0000313" key="6">
    <source>
        <dbReference type="Proteomes" id="UP000298327"/>
    </source>
</evidence>
<feature type="domain" description="Blue (type 1) copper" evidence="4">
    <location>
        <begin position="83"/>
        <end position="182"/>
    </location>
</feature>
<dbReference type="OrthoDB" id="2331100at2759"/>
<dbReference type="CDD" id="cd00920">
    <property type="entry name" value="Cupredoxin"/>
    <property type="match status" value="1"/>
</dbReference>
<feature type="region of interest" description="Disordered" evidence="3">
    <location>
        <begin position="202"/>
        <end position="270"/>
    </location>
</feature>
<evidence type="ECO:0000256" key="2">
    <source>
        <dbReference type="ARBA" id="ARBA00023008"/>
    </source>
</evidence>
<evidence type="ECO:0000256" key="3">
    <source>
        <dbReference type="SAM" id="MobiDB-lite"/>
    </source>
</evidence>
<sequence>MFPFSPQRLGGWMLKGRWEFGCGPKIEPALYSHHSPSSFLHFNSRAKVNMRFSYVASALLSYATIVAAQNQVVQVQVGAEANSPGGIFQFNPSNVNATAGSTITFVFSGNPGNHSITQSTFQSPCQPAPGGFDSGFVFIPQGLSSGNPTFNLTVTDDSHPIWFYCKQLAPSPHCKAGMVGAINAPGAGSNTFQAFQQAAVASSGTPGQGANGALVGSGASASDAPGPLTGGASGAGVPTSGAPAAGSSSSSSAPPSSSSSSPSSGSGSSSDAMTLAVNAISVILAAVMGITLA</sequence>
<evidence type="ECO:0000256" key="1">
    <source>
        <dbReference type="ARBA" id="ARBA00022723"/>
    </source>
</evidence>
<dbReference type="STRING" id="205917.A0A4Y9ZAE0"/>
<gene>
    <name evidence="5" type="ORF">EVG20_g1584</name>
</gene>
<reference evidence="5 6" key="1">
    <citation type="submission" date="2019-02" db="EMBL/GenBank/DDBJ databases">
        <title>Genome sequencing of the rare red list fungi Dentipellis fragilis.</title>
        <authorList>
            <person name="Buettner E."/>
            <person name="Kellner H."/>
        </authorList>
    </citation>
    <scope>NUCLEOTIDE SEQUENCE [LARGE SCALE GENOMIC DNA]</scope>
    <source>
        <strain evidence="5 6">DSM 105465</strain>
    </source>
</reference>
<dbReference type="InterPro" id="IPR008972">
    <property type="entry name" value="Cupredoxin"/>
</dbReference>
<evidence type="ECO:0000259" key="4">
    <source>
        <dbReference type="Pfam" id="PF00127"/>
    </source>
</evidence>
<dbReference type="AlphaFoldDB" id="A0A4Y9ZAE0"/>
<dbReference type="InterPro" id="IPR000923">
    <property type="entry name" value="BlueCu_1"/>
</dbReference>
<feature type="compositionally biased region" description="Low complexity" evidence="3">
    <location>
        <begin position="235"/>
        <end position="270"/>
    </location>
</feature>
<comment type="caution">
    <text evidence="5">The sequence shown here is derived from an EMBL/GenBank/DDBJ whole genome shotgun (WGS) entry which is preliminary data.</text>
</comment>
<keyword evidence="1" id="KW-0479">Metal-binding</keyword>
<dbReference type="InterPro" id="IPR052953">
    <property type="entry name" value="Ser-rich/MCO-related"/>
</dbReference>
<dbReference type="Proteomes" id="UP000298327">
    <property type="component" value="Unassembled WGS sequence"/>
</dbReference>
<dbReference type="GO" id="GO:0005507">
    <property type="term" value="F:copper ion binding"/>
    <property type="evidence" value="ECO:0007669"/>
    <property type="project" value="InterPro"/>
</dbReference>
<proteinExistence type="predicted"/>
<evidence type="ECO:0000313" key="5">
    <source>
        <dbReference type="EMBL" id="TFY71424.1"/>
    </source>
</evidence>
<organism evidence="5 6">
    <name type="scientific">Dentipellis fragilis</name>
    <dbReference type="NCBI Taxonomy" id="205917"/>
    <lineage>
        <taxon>Eukaryota</taxon>
        <taxon>Fungi</taxon>
        <taxon>Dikarya</taxon>
        <taxon>Basidiomycota</taxon>
        <taxon>Agaricomycotina</taxon>
        <taxon>Agaricomycetes</taxon>
        <taxon>Russulales</taxon>
        <taxon>Hericiaceae</taxon>
        <taxon>Dentipellis</taxon>
    </lineage>
</organism>
<dbReference type="GO" id="GO:0009055">
    <property type="term" value="F:electron transfer activity"/>
    <property type="evidence" value="ECO:0007669"/>
    <property type="project" value="InterPro"/>
</dbReference>
<dbReference type="PANTHER" id="PTHR34883:SF15">
    <property type="entry name" value="EXTRACELLULAR SERINE-RICH PROTEIN"/>
    <property type="match status" value="1"/>
</dbReference>
<dbReference type="Pfam" id="PF00127">
    <property type="entry name" value="Copper-bind"/>
    <property type="match status" value="1"/>
</dbReference>
<dbReference type="SUPFAM" id="SSF49503">
    <property type="entry name" value="Cupredoxins"/>
    <property type="match status" value="1"/>
</dbReference>